<evidence type="ECO:0000256" key="7">
    <source>
        <dbReference type="ARBA" id="ARBA00060953"/>
    </source>
</evidence>
<gene>
    <name evidence="11" type="ORF">BDW47DRAFT_101112</name>
</gene>
<name>A0A2I2FII1_ASPCN</name>
<keyword evidence="12" id="KW-1185">Reference proteome</keyword>
<evidence type="ECO:0000256" key="8">
    <source>
        <dbReference type="ARBA" id="ARBA00071527"/>
    </source>
</evidence>
<evidence type="ECO:0000256" key="6">
    <source>
        <dbReference type="ARBA" id="ARBA00056563"/>
    </source>
</evidence>
<evidence type="ECO:0000313" key="11">
    <source>
        <dbReference type="EMBL" id="PLB40436.1"/>
    </source>
</evidence>
<evidence type="ECO:0000256" key="2">
    <source>
        <dbReference type="ARBA" id="ARBA00022512"/>
    </source>
</evidence>
<dbReference type="GeneID" id="36518754"/>
<proteinExistence type="inferred from homology"/>
<feature type="chain" id="PRO_5014178133" description="Cell wall mannoprotein 1" evidence="10">
    <location>
        <begin position="18"/>
        <end position="276"/>
    </location>
</feature>
<evidence type="ECO:0000256" key="3">
    <source>
        <dbReference type="ARBA" id="ARBA00022525"/>
    </source>
</evidence>
<dbReference type="GO" id="GO:0005576">
    <property type="term" value="C:extracellular region"/>
    <property type="evidence" value="ECO:0007669"/>
    <property type="project" value="TreeGrafter"/>
</dbReference>
<keyword evidence="2" id="KW-0134">Cell wall</keyword>
<evidence type="ECO:0000256" key="1">
    <source>
        <dbReference type="ARBA" id="ARBA00004191"/>
    </source>
</evidence>
<evidence type="ECO:0000256" key="5">
    <source>
        <dbReference type="ARBA" id="ARBA00023121"/>
    </source>
</evidence>
<keyword evidence="5" id="KW-0446">Lipid-binding</keyword>
<dbReference type="AlphaFoldDB" id="A0A2I2FII1"/>
<dbReference type="Proteomes" id="UP000234585">
    <property type="component" value="Unassembled WGS sequence"/>
</dbReference>
<keyword evidence="3" id="KW-0964">Secreted</keyword>
<feature type="compositionally biased region" description="Basic and acidic residues" evidence="9">
    <location>
        <begin position="184"/>
        <end position="193"/>
    </location>
</feature>
<comment type="similarity">
    <text evidence="7">Belongs to the cell wall mannoprotein 1 family.</text>
</comment>
<dbReference type="InterPro" id="IPR021054">
    <property type="entry name" value="Cell_wall_mannoprotein_1"/>
</dbReference>
<comment type="function">
    <text evidence="6">Constitutive protein of the cell wall. Antigen target of host humoral immune response.</text>
</comment>
<dbReference type="Gene3D" id="1.20.1280.140">
    <property type="match status" value="1"/>
</dbReference>
<keyword evidence="4 10" id="KW-0732">Signal</keyword>
<evidence type="ECO:0000256" key="9">
    <source>
        <dbReference type="SAM" id="MobiDB-lite"/>
    </source>
</evidence>
<evidence type="ECO:0000313" key="12">
    <source>
        <dbReference type="Proteomes" id="UP000234585"/>
    </source>
</evidence>
<feature type="signal peptide" evidence="10">
    <location>
        <begin position="1"/>
        <end position="17"/>
    </location>
</feature>
<dbReference type="EMBL" id="KZ559124">
    <property type="protein sequence ID" value="PLB40436.1"/>
    <property type="molecule type" value="Genomic_DNA"/>
</dbReference>
<reference evidence="11 12" key="1">
    <citation type="submission" date="2017-12" db="EMBL/GenBank/DDBJ databases">
        <authorList>
            <consortium name="DOE Joint Genome Institute"/>
            <person name="Haridas S."/>
            <person name="Kjaerbolling I."/>
            <person name="Vesth T.C."/>
            <person name="Frisvad J.C."/>
            <person name="Nybo J.L."/>
            <person name="Theobald S."/>
            <person name="Kuo A."/>
            <person name="Bowyer P."/>
            <person name="Matsuda Y."/>
            <person name="Mondo S."/>
            <person name="Lyhne E.K."/>
            <person name="Kogle M.E."/>
            <person name="Clum A."/>
            <person name="Lipzen A."/>
            <person name="Salamov A."/>
            <person name="Ngan C.Y."/>
            <person name="Daum C."/>
            <person name="Chiniquy J."/>
            <person name="Barry K."/>
            <person name="LaButti K."/>
            <person name="Simmons B.A."/>
            <person name="Magnuson J.K."/>
            <person name="Mortensen U.H."/>
            <person name="Larsen T.O."/>
            <person name="Grigoriev I.V."/>
            <person name="Baker S.E."/>
            <person name="Andersen M.R."/>
            <person name="Nordberg H.P."/>
            <person name="Cantor M.N."/>
            <person name="Hua S.X."/>
        </authorList>
    </citation>
    <scope>NUCLEOTIDE SEQUENCE [LARGE SCALE GENOMIC DNA]</scope>
    <source>
        <strain evidence="11 12">CBS 102.13</strain>
    </source>
</reference>
<dbReference type="STRING" id="41067.A0A2I2FII1"/>
<sequence length="276" mass="27264">MKFTALFTLGLATSAIATPSLVQRDGKEVQSLIKDISAKTEALDSAISGYSGGDAAKVESASEELISVTTKGTETVKSGDDLTSSDALGLTSPIQDLTDKIESAIDNLISKKSKFEAAGAGGKIKSALSEQYDAAKGLAEALSSKVPEALSDIADELSAGITKAIQKGVDAYKDVKEGGNGGGDKPEPTEKPEPTGGNGGDDKPEPTEKPEPTGGNGGSTTSAPVIPGPTAVPTGSSSGVPAPTGSAAPPIFTGAASRAGFSFGGAAVAAAIAIAI</sequence>
<feature type="compositionally biased region" description="Basic and acidic residues" evidence="9">
    <location>
        <begin position="200"/>
        <end position="211"/>
    </location>
</feature>
<dbReference type="GO" id="GO:0008289">
    <property type="term" value="F:lipid binding"/>
    <property type="evidence" value="ECO:0007669"/>
    <property type="project" value="UniProtKB-KW"/>
</dbReference>
<dbReference type="RefSeq" id="XP_024674448.1">
    <property type="nucleotide sequence ID" value="XM_024811594.1"/>
</dbReference>
<protein>
    <recommendedName>
        <fullName evidence="8">Cell wall mannoprotein 1</fullName>
    </recommendedName>
</protein>
<evidence type="ECO:0000256" key="4">
    <source>
        <dbReference type="ARBA" id="ARBA00022729"/>
    </source>
</evidence>
<feature type="region of interest" description="Disordered" evidence="9">
    <location>
        <begin position="172"/>
        <end position="257"/>
    </location>
</feature>
<accession>A0A2I2FII1</accession>
<dbReference type="FunFam" id="1.20.1280.140:FF:000001">
    <property type="entry name" value="Cell wall serine-threonine-rich galactomannoprotein Mp1"/>
    <property type="match status" value="1"/>
</dbReference>
<dbReference type="PANTHER" id="PTHR38123:SF6">
    <property type="entry name" value="CELL WALL SERINE-THREONINE-RICH GALACTOMANNOPROTEIN MP1 (AFU_ORTHOLOGUE AFUA_4G03240)"/>
    <property type="match status" value="1"/>
</dbReference>
<dbReference type="PANTHER" id="PTHR38123">
    <property type="entry name" value="CELL WALL SERINE-THREONINE-RICH GALACTOMANNOPROTEIN MP1 (AFU_ORTHOLOGUE AFUA_4G03240)"/>
    <property type="match status" value="1"/>
</dbReference>
<dbReference type="GO" id="GO:0009277">
    <property type="term" value="C:fungal-type cell wall"/>
    <property type="evidence" value="ECO:0007669"/>
    <property type="project" value="UniProtKB-ARBA"/>
</dbReference>
<organism evidence="11 12">
    <name type="scientific">Aspergillus candidus</name>
    <dbReference type="NCBI Taxonomy" id="41067"/>
    <lineage>
        <taxon>Eukaryota</taxon>
        <taxon>Fungi</taxon>
        <taxon>Dikarya</taxon>
        <taxon>Ascomycota</taxon>
        <taxon>Pezizomycotina</taxon>
        <taxon>Eurotiomycetes</taxon>
        <taxon>Eurotiomycetidae</taxon>
        <taxon>Eurotiales</taxon>
        <taxon>Aspergillaceae</taxon>
        <taxon>Aspergillus</taxon>
        <taxon>Aspergillus subgen. Circumdati</taxon>
    </lineage>
</organism>
<dbReference type="Pfam" id="PF12296">
    <property type="entry name" value="HsbA"/>
    <property type="match status" value="1"/>
</dbReference>
<dbReference type="OrthoDB" id="2422134at2759"/>
<evidence type="ECO:0000256" key="10">
    <source>
        <dbReference type="SAM" id="SignalP"/>
    </source>
</evidence>
<comment type="subcellular location">
    <subcellularLocation>
        <location evidence="1">Secreted</location>
        <location evidence="1">Cell wall</location>
    </subcellularLocation>
</comment>